<keyword evidence="3 5" id="KW-0687">Ribonucleoprotein</keyword>
<dbReference type="GO" id="GO:0019843">
    <property type="term" value="F:rRNA binding"/>
    <property type="evidence" value="ECO:0007669"/>
    <property type="project" value="UniProtKB-UniRule"/>
</dbReference>
<sequence length="208" mass="23127">MKVTVFSKKGENKGEKELSPAIFDILPNIPLLKQYVHVYRSNQRQGTSKTKTRSEVSGGGKKPWQQKHTGRARHGSTRSPIWVHGGVAHGPSPKSWSLAFPKKMRALALKSALSIKAGSSNVKVVENISMKTPSSKEMVAFLKSLDAHGRVLFIQKENNLEVRKSLSNLKKVKCSLVENLCIYDVLLAKVLVITEESIDFLESKYANK</sequence>
<evidence type="ECO:0000256" key="1">
    <source>
        <dbReference type="ARBA" id="ARBA00010528"/>
    </source>
</evidence>
<evidence type="ECO:0000256" key="6">
    <source>
        <dbReference type="SAM" id="MobiDB-lite"/>
    </source>
</evidence>
<feature type="region of interest" description="Disordered" evidence="6">
    <location>
        <begin position="41"/>
        <end position="85"/>
    </location>
</feature>
<dbReference type="PANTHER" id="PTHR10746">
    <property type="entry name" value="50S RIBOSOMAL PROTEIN L4"/>
    <property type="match status" value="1"/>
</dbReference>
<comment type="function">
    <text evidence="5">Forms part of the polypeptide exit tunnel.</text>
</comment>
<evidence type="ECO:0000256" key="5">
    <source>
        <dbReference type="HAMAP-Rule" id="MF_01328"/>
    </source>
</evidence>
<dbReference type="NCBIfam" id="TIGR03953">
    <property type="entry name" value="rplD_bact"/>
    <property type="match status" value="1"/>
</dbReference>
<comment type="similarity">
    <text evidence="1 5">Belongs to the universal ribosomal protein uL4 family.</text>
</comment>
<comment type="subunit">
    <text evidence="5">Part of the 50S ribosomal subunit.</text>
</comment>
<dbReference type="GO" id="GO:0003735">
    <property type="term" value="F:structural constituent of ribosome"/>
    <property type="evidence" value="ECO:0007669"/>
    <property type="project" value="InterPro"/>
</dbReference>
<evidence type="ECO:0000313" key="7">
    <source>
        <dbReference type="EMBL" id="HDQ88573.1"/>
    </source>
</evidence>
<evidence type="ECO:0000256" key="3">
    <source>
        <dbReference type="ARBA" id="ARBA00023274"/>
    </source>
</evidence>
<name>A0A7C1HDF1_UNCKA</name>
<feature type="compositionally biased region" description="Basic residues" evidence="6">
    <location>
        <begin position="64"/>
        <end position="76"/>
    </location>
</feature>
<accession>A0A7C1HDF1</accession>
<evidence type="ECO:0000256" key="2">
    <source>
        <dbReference type="ARBA" id="ARBA00022980"/>
    </source>
</evidence>
<dbReference type="SUPFAM" id="SSF52166">
    <property type="entry name" value="Ribosomal protein L4"/>
    <property type="match status" value="1"/>
</dbReference>
<dbReference type="InterPro" id="IPR002136">
    <property type="entry name" value="Ribosomal_uL4"/>
</dbReference>
<dbReference type="GO" id="GO:0006412">
    <property type="term" value="P:translation"/>
    <property type="evidence" value="ECO:0007669"/>
    <property type="project" value="UniProtKB-UniRule"/>
</dbReference>
<comment type="function">
    <text evidence="5">One of the primary rRNA binding proteins, this protein initially binds near the 5'-end of the 23S rRNA. It is important during the early stages of 50S assembly. It makes multiple contacts with different domains of the 23S rRNA in the assembled 50S subunit and ribosome.</text>
</comment>
<keyword evidence="5" id="KW-0694">RNA-binding</keyword>
<reference evidence="7" key="1">
    <citation type="journal article" date="2020" name="mSystems">
        <title>Genome- and Community-Level Interaction Insights into Carbon Utilization and Element Cycling Functions of Hydrothermarchaeota in Hydrothermal Sediment.</title>
        <authorList>
            <person name="Zhou Z."/>
            <person name="Liu Y."/>
            <person name="Xu W."/>
            <person name="Pan J."/>
            <person name="Luo Z.H."/>
            <person name="Li M."/>
        </authorList>
    </citation>
    <scope>NUCLEOTIDE SEQUENCE [LARGE SCALE GENOMIC DNA]</scope>
    <source>
        <strain evidence="7">SpSt-1219</strain>
    </source>
</reference>
<dbReference type="Gene3D" id="3.40.1370.10">
    <property type="match status" value="1"/>
</dbReference>
<evidence type="ECO:0000256" key="4">
    <source>
        <dbReference type="ARBA" id="ARBA00035244"/>
    </source>
</evidence>
<organism evidence="7">
    <name type="scientific">candidate division WWE3 bacterium</name>
    <dbReference type="NCBI Taxonomy" id="2053526"/>
    <lineage>
        <taxon>Bacteria</taxon>
        <taxon>Katanobacteria</taxon>
    </lineage>
</organism>
<dbReference type="GO" id="GO:0005840">
    <property type="term" value="C:ribosome"/>
    <property type="evidence" value="ECO:0007669"/>
    <property type="project" value="UniProtKB-KW"/>
</dbReference>
<proteinExistence type="inferred from homology"/>
<dbReference type="EMBL" id="DSDM01000016">
    <property type="protein sequence ID" value="HDQ88573.1"/>
    <property type="molecule type" value="Genomic_DNA"/>
</dbReference>
<keyword evidence="5" id="KW-0699">rRNA-binding</keyword>
<dbReference type="HAMAP" id="MF_01328_B">
    <property type="entry name" value="Ribosomal_uL4_B"/>
    <property type="match status" value="1"/>
</dbReference>
<dbReference type="InterPro" id="IPR023574">
    <property type="entry name" value="Ribosomal_uL4_dom_sf"/>
</dbReference>
<dbReference type="InterPro" id="IPR013005">
    <property type="entry name" value="Ribosomal_uL4-like"/>
</dbReference>
<dbReference type="GO" id="GO:1990904">
    <property type="term" value="C:ribonucleoprotein complex"/>
    <property type="evidence" value="ECO:0007669"/>
    <property type="project" value="UniProtKB-KW"/>
</dbReference>
<protein>
    <recommendedName>
        <fullName evidence="4 5">Large ribosomal subunit protein uL4</fullName>
    </recommendedName>
</protein>
<dbReference type="Proteomes" id="UP000886066">
    <property type="component" value="Unassembled WGS sequence"/>
</dbReference>
<keyword evidence="2 5" id="KW-0689">Ribosomal protein</keyword>
<dbReference type="PANTHER" id="PTHR10746:SF6">
    <property type="entry name" value="LARGE RIBOSOMAL SUBUNIT PROTEIN UL4M"/>
    <property type="match status" value="1"/>
</dbReference>
<dbReference type="AlphaFoldDB" id="A0A7C1HDF1"/>
<dbReference type="Pfam" id="PF00573">
    <property type="entry name" value="Ribosomal_L4"/>
    <property type="match status" value="1"/>
</dbReference>
<comment type="caution">
    <text evidence="7">The sequence shown here is derived from an EMBL/GenBank/DDBJ whole genome shotgun (WGS) entry which is preliminary data.</text>
</comment>
<gene>
    <name evidence="5" type="primary">rplD</name>
    <name evidence="7" type="ORF">ENN92_00270</name>
</gene>